<gene>
    <name evidence="1" type="ORF">L6164_036671</name>
</gene>
<organism evidence="1 2">
    <name type="scientific">Bauhinia variegata</name>
    <name type="common">Purple orchid tree</name>
    <name type="synonym">Phanera variegata</name>
    <dbReference type="NCBI Taxonomy" id="167791"/>
    <lineage>
        <taxon>Eukaryota</taxon>
        <taxon>Viridiplantae</taxon>
        <taxon>Streptophyta</taxon>
        <taxon>Embryophyta</taxon>
        <taxon>Tracheophyta</taxon>
        <taxon>Spermatophyta</taxon>
        <taxon>Magnoliopsida</taxon>
        <taxon>eudicotyledons</taxon>
        <taxon>Gunneridae</taxon>
        <taxon>Pentapetalae</taxon>
        <taxon>rosids</taxon>
        <taxon>fabids</taxon>
        <taxon>Fabales</taxon>
        <taxon>Fabaceae</taxon>
        <taxon>Cercidoideae</taxon>
        <taxon>Cercideae</taxon>
        <taxon>Bauhiniinae</taxon>
        <taxon>Bauhinia</taxon>
    </lineage>
</organism>
<comment type="caution">
    <text evidence="1">The sequence shown here is derived from an EMBL/GenBank/DDBJ whole genome shotgun (WGS) entry which is preliminary data.</text>
</comment>
<evidence type="ECO:0000313" key="2">
    <source>
        <dbReference type="Proteomes" id="UP000828941"/>
    </source>
</evidence>
<proteinExistence type="predicted"/>
<name>A0ACB9KIJ6_BAUVA</name>
<evidence type="ECO:0000313" key="1">
    <source>
        <dbReference type="EMBL" id="KAI4296742.1"/>
    </source>
</evidence>
<reference evidence="1 2" key="1">
    <citation type="journal article" date="2022" name="DNA Res.">
        <title>Chromosomal-level genome assembly of the orchid tree Bauhinia variegata (Leguminosae; Cercidoideae) supports the allotetraploid origin hypothesis of Bauhinia.</title>
        <authorList>
            <person name="Zhong Y."/>
            <person name="Chen Y."/>
            <person name="Zheng D."/>
            <person name="Pang J."/>
            <person name="Liu Y."/>
            <person name="Luo S."/>
            <person name="Meng S."/>
            <person name="Qian L."/>
            <person name="Wei D."/>
            <person name="Dai S."/>
            <person name="Zhou R."/>
        </authorList>
    </citation>
    <scope>NUCLEOTIDE SEQUENCE [LARGE SCALE GENOMIC DNA]</scope>
    <source>
        <strain evidence="1">BV-YZ2020</strain>
    </source>
</reference>
<dbReference type="Proteomes" id="UP000828941">
    <property type="component" value="Chromosome 14"/>
</dbReference>
<protein>
    <submittedName>
        <fullName evidence="1">Uncharacterized protein</fullName>
    </submittedName>
</protein>
<keyword evidence="2" id="KW-1185">Reference proteome</keyword>
<accession>A0ACB9KIJ6</accession>
<sequence>METNPPPLQRSRALENPSKNHKSPSKPLSVVFLFFLFNFCSVYSDPAFESSYTHLCNHIVPISEVQPNSPSDSVIAQLLQFRSQFGYFSGGDRLFNQIPRSPFNYIKTAAFRAQSVRKTVNDGIYEVRARLHLRLRETHSVQSNFRNLRGIVYRGPKVSRWSAAVGFTLYGFWSESSGKFCMVGSDNYGIVQRTNVILKLNFPKTFSIFSSLINGTLESFDDPKSLAFFEPIWIVAISQSSHYQYTLVKEGNGIACSGAYDNGESLPFNSLVQGACGMLYGHNDRFELEYGSSCDGVTCNPLGVDFGYLPKSMYYYGARCSEGRKVQMLLGFPNSSYSGVLFPFDPNTTLISEGIWDEKENQLCVVACRILNFLESAANVSVGDCSIRLTLRFPAFLSLRNRSMIIGKIWSNKDVVQSLRISKIGLPGPWRSTGLQLFKYKYTEMNRVRKFCSDKKTARGQGKMYPNGYLKDMSFDMSVKNSKGQVVQGYALLLSVDDHIGGLQVAIQQRTNSNLLNISYTMSFKPSADFKFDGEIASNNNEVEISAEGIYDRNTGVLCMIGCRRLGSRLRKNESLDCEIVINVQFPPVHAKGIESIKGTIESTRDVSDPFYFKPFRLFSISIYTNQAKESIWRMDLEIIMVLISNTLACVFVALQLFYLKKHPDVLPSISIVMLLVLTTGHMIPLVLNFEALFMSNHTQQNIFLGSGGWLEVNEIIVRIVTMVAFLLEIRLLQLTYSSRKGEENQHSFWISEKKVLYLTLPLYVTGGLTAWFVHRWKGSYGRQDRPFRLSRHRYDHGRPSYRPPSLWEDMKSYAGLVLDGFLLPQIVFNIFLGSEKKALTFPFYVGTTIVRILPHAYDLYRARRSAWFLDLSYIYANHRMDFYSTAWDIIIPCSGLLFAALLYFQQRFGGRSILPKRFRESYDYEKVPVIGNEDL</sequence>
<dbReference type="EMBL" id="CM039439">
    <property type="protein sequence ID" value="KAI4296742.1"/>
    <property type="molecule type" value="Genomic_DNA"/>
</dbReference>